<evidence type="ECO:0000256" key="1">
    <source>
        <dbReference type="SAM" id="Coils"/>
    </source>
</evidence>
<dbReference type="Proteomes" id="UP000291116">
    <property type="component" value="Unassembled WGS sequence"/>
</dbReference>
<evidence type="ECO:0000313" key="4">
    <source>
        <dbReference type="Proteomes" id="UP000291116"/>
    </source>
</evidence>
<protein>
    <submittedName>
        <fullName evidence="3">Uncharacterized protein</fullName>
    </submittedName>
</protein>
<name>A0A448ZD39_9STRA</name>
<evidence type="ECO:0000313" key="3">
    <source>
        <dbReference type="EMBL" id="VEU39920.1"/>
    </source>
</evidence>
<keyword evidence="1" id="KW-0175">Coiled coil</keyword>
<evidence type="ECO:0000256" key="2">
    <source>
        <dbReference type="SAM" id="MobiDB-lite"/>
    </source>
</evidence>
<feature type="region of interest" description="Disordered" evidence="2">
    <location>
        <begin position="1"/>
        <end position="52"/>
    </location>
</feature>
<feature type="coiled-coil region" evidence="1">
    <location>
        <begin position="528"/>
        <end position="562"/>
    </location>
</feature>
<proteinExistence type="predicted"/>
<dbReference type="AlphaFoldDB" id="A0A448ZD39"/>
<accession>A0A448ZD39</accession>
<organism evidence="3 4">
    <name type="scientific">Pseudo-nitzschia multistriata</name>
    <dbReference type="NCBI Taxonomy" id="183589"/>
    <lineage>
        <taxon>Eukaryota</taxon>
        <taxon>Sar</taxon>
        <taxon>Stramenopiles</taxon>
        <taxon>Ochrophyta</taxon>
        <taxon>Bacillariophyta</taxon>
        <taxon>Bacillariophyceae</taxon>
        <taxon>Bacillariophycidae</taxon>
        <taxon>Bacillariales</taxon>
        <taxon>Bacillariaceae</taxon>
        <taxon>Pseudo-nitzschia</taxon>
    </lineage>
</organism>
<dbReference type="OrthoDB" id="55515at2759"/>
<reference evidence="3 4" key="1">
    <citation type="submission" date="2019-01" db="EMBL/GenBank/DDBJ databases">
        <authorList>
            <person name="Ferrante I. M."/>
        </authorList>
    </citation>
    <scope>NUCLEOTIDE SEQUENCE [LARGE SCALE GENOMIC DNA]</scope>
    <source>
        <strain evidence="3 4">B856</strain>
    </source>
</reference>
<keyword evidence="4" id="KW-1185">Reference proteome</keyword>
<gene>
    <name evidence="3" type="ORF">PSNMU_V1.4_AUG-EV-PASAV3_0067980</name>
</gene>
<dbReference type="EMBL" id="CAACVS010000247">
    <property type="protein sequence ID" value="VEU39920.1"/>
    <property type="molecule type" value="Genomic_DNA"/>
</dbReference>
<sequence length="865" mass="96416">MFFAAFSKSTEETLVPPIEETKTKPRRKRRKKKKKKGKKQNDVVAIPDSDDDSSVGDIFVVSKIDASNSNESDVATSHISTPQEVLRHRLVESDGYRADCVDKAMEEMWEKGLPYDEYSAVVLYLEGDRNQVEEKSPTKNVAPVVVNKDSRSNEDEIVYDGKNEDYDTESTETESPLSHSFLSTDCMASISDGGDSLQASTQNPEGPVSTEDCNVDNDDMNKNTADAQPNSPTTLADKLIKVAEYEDLGDVLFVMTKWVWEAAKPHEVEDLCIAVRTPALPTVIRRVISYEIQDSVRFETIILPGLMKLLASVLQRCGVVEELGGEHGSEHEKWMEKMLKQARELALMSKDETINDSNDAEKADIADRVSWFIVSQMRIALEKIKGVNGATKEEPKTNVVVTDHTRSKGPGSSTERNGLKLIASLANTTVMNAMQNYSNGVLVNGDESHSTQSIISNIMINDELSPSFSSPLDNDDTLLLLVNPSTKKRFEEDKAKLKTMKAKVRPSAEESEKVQFLLESVLELETERTTYKMQIEVLRAALEELEDMDDDAAFQIEELSAQIEEENKSDIFQAKRIEKEIRTAEKSVDYGNMVGSLAEMMNFYGNALEEATSAKKSVRHDTYNKSENCSEDYLAKISTSAAMEDFLSKTRLYFLAEAKHEAQLRSRIAAKTTELASLRSELSQYKEAKGIGSMTTIISQIEESIPKKEMSLKEDICTSDALIRDSKHMYNELLARLEEYQSKIVSSESKSDSLPNMFPTALLWDVPAAIRALNIVDSCVPLEKFIDKQPASSGTNQFEAKEDDSVVSGANDSAEDYLKLEASSSTNSLAPPKVIKLSWANEQPALASDAEKHSLLDIQREQQMQ</sequence>
<feature type="coiled-coil region" evidence="1">
    <location>
        <begin position="723"/>
        <end position="750"/>
    </location>
</feature>
<feature type="compositionally biased region" description="Basic residues" evidence="2">
    <location>
        <begin position="24"/>
        <end position="38"/>
    </location>
</feature>
<feature type="coiled-coil region" evidence="1">
    <location>
        <begin position="661"/>
        <end position="688"/>
    </location>
</feature>